<feature type="transmembrane region" description="Helical" evidence="1">
    <location>
        <begin position="12"/>
        <end position="33"/>
    </location>
</feature>
<name>A0A9P8GH95_AURME</name>
<evidence type="ECO:0000313" key="2">
    <source>
        <dbReference type="EMBL" id="KAH0219983.1"/>
    </source>
</evidence>
<keyword evidence="1" id="KW-0472">Membrane</keyword>
<dbReference type="OrthoDB" id="3902197at2759"/>
<keyword evidence="1" id="KW-0812">Transmembrane</keyword>
<accession>A0A9P8GH95</accession>
<feature type="non-terminal residue" evidence="2">
    <location>
        <position position="146"/>
    </location>
</feature>
<feature type="transmembrane region" description="Helical" evidence="1">
    <location>
        <begin position="111"/>
        <end position="133"/>
    </location>
</feature>
<dbReference type="EMBL" id="JAHFYH010000040">
    <property type="protein sequence ID" value="KAH0219983.1"/>
    <property type="molecule type" value="Genomic_DNA"/>
</dbReference>
<feature type="transmembrane region" description="Helical" evidence="1">
    <location>
        <begin position="81"/>
        <end position="99"/>
    </location>
</feature>
<organism evidence="2 3">
    <name type="scientific">Aureobasidium melanogenum</name>
    <name type="common">Aureobasidium pullulans var. melanogenum</name>
    <dbReference type="NCBI Taxonomy" id="46634"/>
    <lineage>
        <taxon>Eukaryota</taxon>
        <taxon>Fungi</taxon>
        <taxon>Dikarya</taxon>
        <taxon>Ascomycota</taxon>
        <taxon>Pezizomycotina</taxon>
        <taxon>Dothideomycetes</taxon>
        <taxon>Dothideomycetidae</taxon>
        <taxon>Dothideales</taxon>
        <taxon>Saccotheciaceae</taxon>
        <taxon>Aureobasidium</taxon>
    </lineage>
</organism>
<protein>
    <submittedName>
        <fullName evidence="2">Uncharacterized protein</fullName>
    </submittedName>
</protein>
<reference evidence="2" key="1">
    <citation type="journal article" date="2021" name="J Fungi (Basel)">
        <title>Virulence traits and population genomics of the black yeast Aureobasidium melanogenum.</title>
        <authorList>
            <person name="Cernosa A."/>
            <person name="Sun X."/>
            <person name="Gostincar C."/>
            <person name="Fang C."/>
            <person name="Gunde-Cimerman N."/>
            <person name="Song Z."/>
        </authorList>
    </citation>
    <scope>NUCLEOTIDE SEQUENCE</scope>
    <source>
        <strain evidence="2">EXF-8016</strain>
    </source>
</reference>
<sequence>MGTLISAVHTSAMVALIIIAIAGLAATTWIIGVKLAEPFGVMLSNTINGVGDTYVDTEASNVEEKSGKMSQQQSRRNLERIFSGIIAILLCFFCVAFEQESAKHDFRPPGLWWNLCVPVLKGSFEAFVALGMLRLAFTAVRRLVAN</sequence>
<reference evidence="2" key="2">
    <citation type="submission" date="2021-08" db="EMBL/GenBank/DDBJ databases">
        <authorList>
            <person name="Gostincar C."/>
            <person name="Sun X."/>
            <person name="Song Z."/>
            <person name="Gunde-Cimerman N."/>
        </authorList>
    </citation>
    <scope>NUCLEOTIDE SEQUENCE</scope>
    <source>
        <strain evidence="2">EXF-8016</strain>
    </source>
</reference>
<dbReference type="AlphaFoldDB" id="A0A9P8GH95"/>
<evidence type="ECO:0000313" key="3">
    <source>
        <dbReference type="Proteomes" id="UP000767238"/>
    </source>
</evidence>
<comment type="caution">
    <text evidence="2">The sequence shown here is derived from an EMBL/GenBank/DDBJ whole genome shotgun (WGS) entry which is preliminary data.</text>
</comment>
<evidence type="ECO:0000256" key="1">
    <source>
        <dbReference type="SAM" id="Phobius"/>
    </source>
</evidence>
<gene>
    <name evidence="2" type="ORF">KCV03_g5791</name>
</gene>
<dbReference type="Proteomes" id="UP000767238">
    <property type="component" value="Unassembled WGS sequence"/>
</dbReference>
<keyword evidence="1" id="KW-1133">Transmembrane helix</keyword>
<proteinExistence type="predicted"/>